<name>A0A660KWZ9_9ROSI</name>
<dbReference type="EMBL" id="CM017324">
    <property type="protein sequence ID" value="KAE8038506.1"/>
    <property type="molecule type" value="Genomic_DNA"/>
</dbReference>
<reference evidence="1 2" key="1">
    <citation type="submission" date="2019-06" db="EMBL/GenBank/DDBJ databases">
        <title>A chromosomal-level reference genome of Carpinus fangiana (Coryloideae, Betulaceae).</title>
        <authorList>
            <person name="Yang X."/>
            <person name="Wang Z."/>
            <person name="Zhang L."/>
            <person name="Hao G."/>
            <person name="Liu J."/>
            <person name="Yang Y."/>
        </authorList>
    </citation>
    <scope>NUCLEOTIDE SEQUENCE [LARGE SCALE GENOMIC DNA]</scope>
    <source>
        <strain evidence="1">Cfa_2016G</strain>
        <tissue evidence="1">Leaf</tissue>
    </source>
</reference>
<proteinExistence type="predicted"/>
<keyword evidence="2" id="KW-1185">Reference proteome</keyword>
<sequence length="392" mass="41050">MRSFSEVMALKVIPEKECFGSFPELIPRVPKWLKEVSVGVIKPGQENVMHSGILLNIPGKEAAEKMVPKGRKVSGEITVEAESGVQRLERGSASNSGLEKLMGLDEASQGYFGAFYELLNMKETLCKLKEEVDVVLIKIQGAIKFLGLGGMGQGVRSPCDCVEAQSWVGFGLGSEAFTQSLWVGDPRASSSAILEPSSVKGVCKETLAKELTGGMGSPLQGGLLPTKVIGRDMKDTDSLGFLEKAGECSGGGGLTDKESSDGMGFLERAGGGGLTVNEIFYGLSFSKKASECSGGGGLAVKESSGGLGFSEKASECSDGGGLAVKETFSDLGESEAADAVNQCMEEELHCHRDADTPLKLSISEFFSLGVDSGGSQGQNYAELTGIIFFGDG</sequence>
<gene>
    <name evidence="1" type="ORF">FH972_011008</name>
</gene>
<protein>
    <submittedName>
        <fullName evidence="1">Uncharacterized protein</fullName>
    </submittedName>
</protein>
<organism evidence="1 2">
    <name type="scientific">Carpinus fangiana</name>
    <dbReference type="NCBI Taxonomy" id="176857"/>
    <lineage>
        <taxon>Eukaryota</taxon>
        <taxon>Viridiplantae</taxon>
        <taxon>Streptophyta</taxon>
        <taxon>Embryophyta</taxon>
        <taxon>Tracheophyta</taxon>
        <taxon>Spermatophyta</taxon>
        <taxon>Magnoliopsida</taxon>
        <taxon>eudicotyledons</taxon>
        <taxon>Gunneridae</taxon>
        <taxon>Pentapetalae</taxon>
        <taxon>rosids</taxon>
        <taxon>fabids</taxon>
        <taxon>Fagales</taxon>
        <taxon>Betulaceae</taxon>
        <taxon>Carpinus</taxon>
    </lineage>
</organism>
<accession>A0A660KWZ9</accession>
<evidence type="ECO:0000313" key="1">
    <source>
        <dbReference type="EMBL" id="KAE8038506.1"/>
    </source>
</evidence>
<dbReference type="AlphaFoldDB" id="A0A660KWZ9"/>
<dbReference type="Proteomes" id="UP000327013">
    <property type="component" value="Chromosome 4"/>
</dbReference>
<evidence type="ECO:0000313" key="2">
    <source>
        <dbReference type="Proteomes" id="UP000327013"/>
    </source>
</evidence>